<evidence type="ECO:0000256" key="1">
    <source>
        <dbReference type="SAM" id="MobiDB-lite"/>
    </source>
</evidence>
<evidence type="ECO:0000259" key="3">
    <source>
        <dbReference type="Pfam" id="PF14238"/>
    </source>
</evidence>
<evidence type="ECO:0000313" key="4">
    <source>
        <dbReference type="EMBL" id="OGF20397.1"/>
    </source>
</evidence>
<evidence type="ECO:0000313" key="5">
    <source>
        <dbReference type="Proteomes" id="UP000178323"/>
    </source>
</evidence>
<name>A0A1F5S123_9BACT</name>
<feature type="compositionally biased region" description="Basic and acidic residues" evidence="1">
    <location>
        <begin position="13"/>
        <end position="60"/>
    </location>
</feature>
<organism evidence="4 5">
    <name type="scientific">Candidatus Falkowbacteria bacterium RBG_13_39_14</name>
    <dbReference type="NCBI Taxonomy" id="1797985"/>
    <lineage>
        <taxon>Bacteria</taxon>
        <taxon>Candidatus Falkowiibacteriota</taxon>
    </lineage>
</organism>
<feature type="compositionally biased region" description="Polar residues" evidence="1">
    <location>
        <begin position="1"/>
        <end position="11"/>
    </location>
</feature>
<keyword evidence="2" id="KW-0812">Transmembrane</keyword>
<dbReference type="STRING" id="1797985.A2Y83_02775"/>
<dbReference type="InterPro" id="IPR025641">
    <property type="entry name" value="DUF4340"/>
</dbReference>
<feature type="transmembrane region" description="Helical" evidence="2">
    <location>
        <begin position="83"/>
        <end position="100"/>
    </location>
</feature>
<sequence length="382" mass="43705">MDEQNSTNAENIHSFDENKEPVYEEMKIEEETIEIERIKNEPEQHSETGKEEVKNEVKSDYDFNIRPENMEGEQGKQDKMGSTYVLLVIFLVLLGISYVIKNKSSFNRNGLGEENKIVRGVEAKDIDKIEVLKNDAPTVIENQDGQWKVTTENNFPADQQAVKSLVDESLELNRYILASENAEKFADFEVDGEKGTNIKLYKGGEEIANFYVGKAGPDFDSTYLRVADDENVYLSKGYVRYYFDKEEWRNLAIYDFESEKAAKLALKYRDVADNVIMEKIDNVWKIQTKDADKGKVDNVLDAISNLRAQDVEFEKTAKECGFGEAAVVVRLELEDGGKRNLIIGGKLTDDENKYYAKREEDETIFIINKSTVDNLMKKTGDF</sequence>
<dbReference type="Pfam" id="PF14238">
    <property type="entry name" value="DUF4340"/>
    <property type="match status" value="1"/>
</dbReference>
<comment type="caution">
    <text evidence="4">The sequence shown here is derived from an EMBL/GenBank/DDBJ whole genome shotgun (WGS) entry which is preliminary data.</text>
</comment>
<proteinExistence type="predicted"/>
<keyword evidence="2" id="KW-1133">Transmembrane helix</keyword>
<dbReference type="EMBL" id="MFFS01000089">
    <property type="protein sequence ID" value="OGF20397.1"/>
    <property type="molecule type" value="Genomic_DNA"/>
</dbReference>
<accession>A0A1F5S123</accession>
<dbReference type="Proteomes" id="UP000178323">
    <property type="component" value="Unassembled WGS sequence"/>
</dbReference>
<feature type="domain" description="DUF4340" evidence="3">
    <location>
        <begin position="147"/>
        <end position="319"/>
    </location>
</feature>
<feature type="region of interest" description="Disordered" evidence="1">
    <location>
        <begin position="1"/>
        <end position="60"/>
    </location>
</feature>
<evidence type="ECO:0000256" key="2">
    <source>
        <dbReference type="SAM" id="Phobius"/>
    </source>
</evidence>
<dbReference type="AlphaFoldDB" id="A0A1F5S123"/>
<protein>
    <recommendedName>
        <fullName evidence="3">DUF4340 domain-containing protein</fullName>
    </recommendedName>
</protein>
<reference evidence="4 5" key="1">
    <citation type="journal article" date="2016" name="Nat. Commun.">
        <title>Thousands of microbial genomes shed light on interconnected biogeochemical processes in an aquifer system.</title>
        <authorList>
            <person name="Anantharaman K."/>
            <person name="Brown C.T."/>
            <person name="Hug L.A."/>
            <person name="Sharon I."/>
            <person name="Castelle C.J."/>
            <person name="Probst A.J."/>
            <person name="Thomas B.C."/>
            <person name="Singh A."/>
            <person name="Wilkins M.J."/>
            <person name="Karaoz U."/>
            <person name="Brodie E.L."/>
            <person name="Williams K.H."/>
            <person name="Hubbard S.S."/>
            <person name="Banfield J.F."/>
        </authorList>
    </citation>
    <scope>NUCLEOTIDE SEQUENCE [LARGE SCALE GENOMIC DNA]</scope>
</reference>
<gene>
    <name evidence="4" type="ORF">A2Y83_02775</name>
</gene>
<keyword evidence="2" id="KW-0472">Membrane</keyword>